<dbReference type="Proteomes" id="UP001200430">
    <property type="component" value="Unassembled WGS sequence"/>
</dbReference>
<evidence type="ECO:0000313" key="5">
    <source>
        <dbReference type="Proteomes" id="UP001200430"/>
    </source>
</evidence>
<dbReference type="InterPro" id="IPR036526">
    <property type="entry name" value="C-N_Hydrolase_sf"/>
</dbReference>
<organism evidence="4 5">
    <name type="scientific">Dethiosulfovibrio marinus</name>
    <dbReference type="NCBI Taxonomy" id="133532"/>
    <lineage>
        <taxon>Bacteria</taxon>
        <taxon>Thermotogati</taxon>
        <taxon>Synergistota</taxon>
        <taxon>Synergistia</taxon>
        <taxon>Synergistales</taxon>
        <taxon>Dethiosulfovibrionaceae</taxon>
        <taxon>Dethiosulfovibrio</taxon>
    </lineage>
</organism>
<dbReference type="GO" id="GO:0016787">
    <property type="term" value="F:hydrolase activity"/>
    <property type="evidence" value="ECO:0007669"/>
    <property type="project" value="UniProtKB-KW"/>
</dbReference>
<dbReference type="SUPFAM" id="SSF56317">
    <property type="entry name" value="Carbon-nitrogen hydrolase"/>
    <property type="match status" value="1"/>
</dbReference>
<dbReference type="InterPro" id="IPR045254">
    <property type="entry name" value="Nit1/2_C-N_Hydrolase"/>
</dbReference>
<evidence type="ECO:0000259" key="3">
    <source>
        <dbReference type="PROSITE" id="PS50263"/>
    </source>
</evidence>
<dbReference type="PROSITE" id="PS50263">
    <property type="entry name" value="CN_HYDROLASE"/>
    <property type="match status" value="1"/>
</dbReference>
<dbReference type="PROSITE" id="PS01227">
    <property type="entry name" value="UPF0012"/>
    <property type="match status" value="1"/>
</dbReference>
<gene>
    <name evidence="4" type="ORF">L2W38_10040</name>
</gene>
<comment type="similarity">
    <text evidence="1">Belongs to the carbon-nitrogen hydrolase superfamily. NIT1/NIT2 family.</text>
</comment>
<evidence type="ECO:0000313" key="4">
    <source>
        <dbReference type="EMBL" id="MCF4143149.1"/>
    </source>
</evidence>
<dbReference type="Gene3D" id="3.60.110.10">
    <property type="entry name" value="Carbon-nitrogen hydrolase"/>
    <property type="match status" value="1"/>
</dbReference>
<dbReference type="PANTHER" id="PTHR23088">
    <property type="entry name" value="NITRILASE-RELATED"/>
    <property type="match status" value="1"/>
</dbReference>
<dbReference type="CDD" id="cd07572">
    <property type="entry name" value="nit"/>
    <property type="match status" value="1"/>
</dbReference>
<evidence type="ECO:0000256" key="2">
    <source>
        <dbReference type="ARBA" id="ARBA00022801"/>
    </source>
</evidence>
<feature type="domain" description="CN hydrolase" evidence="3">
    <location>
        <begin position="4"/>
        <end position="250"/>
    </location>
</feature>
<dbReference type="RefSeq" id="WP_236099854.1">
    <property type="nucleotide sequence ID" value="NZ_JAKGUD010000011.1"/>
</dbReference>
<evidence type="ECO:0000256" key="1">
    <source>
        <dbReference type="ARBA" id="ARBA00010613"/>
    </source>
</evidence>
<reference evidence="4 5" key="1">
    <citation type="submission" date="2022-01" db="EMBL/GenBank/DDBJ databases">
        <title>Dethiosulfovibrio faecalis sp. nov., a novel proteolytic, non-sulfur-reducing bacterium isolated from a marine aquaculture solid waste bioreactor.</title>
        <authorList>
            <person name="Grabowski S."/>
            <person name="Apolinario E."/>
            <person name="Schneider N."/>
            <person name="Marshall C.W."/>
            <person name="Sowers K.R."/>
        </authorList>
    </citation>
    <scope>NUCLEOTIDE SEQUENCE [LARGE SCALE GENOMIC DNA]</scope>
    <source>
        <strain evidence="4 5">DSM 12537</strain>
    </source>
</reference>
<accession>A0ABS9EPN8</accession>
<dbReference type="InterPro" id="IPR001110">
    <property type="entry name" value="UPF0012_CS"/>
</dbReference>
<sequence>MRRYIVAAAQMDSGPEKEINLIHMEAMIEEAGKLGASLIVFPETSTLLPSSGIEKEEGAEPVPGPSTDRLSKAAREAGIWVHSGSLLERFEGNEKCYNTSVLISPKGEVTAKYRKIHLFDVNVHDGPSVRESASYASGNEIVMAETPLGNIGMSICYDLRFPELYRILALRGAQLLVVPACFTSDTGKEHWEPLLRARAIENLCYVVAPGQVGSKPRYRAHGKSMVVDPWGTVTACRASGEGLVLAEVDLDRLESLRHSVPCLQNRRPDAYDWR</sequence>
<name>A0ABS9EPN8_9BACT</name>
<protein>
    <submittedName>
        <fullName evidence="4">Carbon-nitrogen hydrolase family protein</fullName>
    </submittedName>
</protein>
<comment type="caution">
    <text evidence="4">The sequence shown here is derived from an EMBL/GenBank/DDBJ whole genome shotgun (WGS) entry which is preliminary data.</text>
</comment>
<proteinExistence type="inferred from homology"/>
<dbReference type="InterPro" id="IPR003010">
    <property type="entry name" value="C-N_Hydrolase"/>
</dbReference>
<dbReference type="PANTHER" id="PTHR23088:SF27">
    <property type="entry name" value="DEAMINATED GLUTATHIONE AMIDASE"/>
    <property type="match status" value="1"/>
</dbReference>
<keyword evidence="5" id="KW-1185">Reference proteome</keyword>
<keyword evidence="2 4" id="KW-0378">Hydrolase</keyword>
<dbReference type="Pfam" id="PF00795">
    <property type="entry name" value="CN_hydrolase"/>
    <property type="match status" value="1"/>
</dbReference>
<dbReference type="EMBL" id="JAKGUD010000011">
    <property type="protein sequence ID" value="MCF4143149.1"/>
    <property type="molecule type" value="Genomic_DNA"/>
</dbReference>